<dbReference type="EMBL" id="JBGBPQ010000002">
    <property type="protein sequence ID" value="KAL1528795.1"/>
    <property type="molecule type" value="Genomic_DNA"/>
</dbReference>
<comment type="caution">
    <text evidence="9">The sequence shown here is derived from an EMBL/GenBank/DDBJ whole genome shotgun (WGS) entry which is preliminary data.</text>
</comment>
<dbReference type="GO" id="GO:0006644">
    <property type="term" value="P:phospholipid metabolic process"/>
    <property type="evidence" value="ECO:0007669"/>
    <property type="project" value="InterPro"/>
</dbReference>
<gene>
    <name evidence="9" type="ORF">AB1Y20_010120</name>
</gene>
<feature type="transmembrane region" description="Helical" evidence="7">
    <location>
        <begin position="227"/>
        <end position="245"/>
    </location>
</feature>
<keyword evidence="4 7" id="KW-1133">Transmembrane helix</keyword>
<evidence type="ECO:0000256" key="2">
    <source>
        <dbReference type="ARBA" id="ARBA00008816"/>
    </source>
</evidence>
<evidence type="ECO:0000313" key="9">
    <source>
        <dbReference type="EMBL" id="KAL1528795.1"/>
    </source>
</evidence>
<evidence type="ECO:0000256" key="7">
    <source>
        <dbReference type="SAM" id="Phobius"/>
    </source>
</evidence>
<evidence type="ECO:0000259" key="8">
    <source>
        <dbReference type="SMART" id="SM00014"/>
    </source>
</evidence>
<feature type="compositionally biased region" description="Polar residues" evidence="6">
    <location>
        <begin position="267"/>
        <end position="283"/>
    </location>
</feature>
<dbReference type="Proteomes" id="UP001515480">
    <property type="component" value="Unassembled WGS sequence"/>
</dbReference>
<keyword evidence="3 7" id="KW-0812">Transmembrane</keyword>
<evidence type="ECO:0000256" key="3">
    <source>
        <dbReference type="ARBA" id="ARBA00022692"/>
    </source>
</evidence>
<feature type="domain" description="Phosphatidic acid phosphatase type 2/haloperoxidase" evidence="8">
    <location>
        <begin position="114"/>
        <end position="245"/>
    </location>
</feature>
<dbReference type="SUPFAM" id="SSF48317">
    <property type="entry name" value="Acid phosphatase/Vanadium-dependent haloperoxidase"/>
    <property type="match status" value="1"/>
</dbReference>
<feature type="transmembrane region" description="Helical" evidence="7">
    <location>
        <begin position="78"/>
        <end position="97"/>
    </location>
</feature>
<proteinExistence type="inferred from homology"/>
<dbReference type="GO" id="GO:0016020">
    <property type="term" value="C:membrane"/>
    <property type="evidence" value="ECO:0007669"/>
    <property type="project" value="UniProtKB-SubCell"/>
</dbReference>
<dbReference type="PANTHER" id="PTHR10165:SF35">
    <property type="entry name" value="RE23632P"/>
    <property type="match status" value="1"/>
</dbReference>
<name>A0AB34K3H5_PRYPA</name>
<feature type="transmembrane region" description="Helical" evidence="7">
    <location>
        <begin position="202"/>
        <end position="221"/>
    </location>
</feature>
<dbReference type="InterPro" id="IPR043216">
    <property type="entry name" value="PAP-like"/>
</dbReference>
<evidence type="ECO:0000256" key="1">
    <source>
        <dbReference type="ARBA" id="ARBA00004141"/>
    </source>
</evidence>
<dbReference type="Pfam" id="PF01569">
    <property type="entry name" value="PAP2"/>
    <property type="match status" value="1"/>
</dbReference>
<dbReference type="PANTHER" id="PTHR10165">
    <property type="entry name" value="LIPID PHOSPHATE PHOSPHATASE"/>
    <property type="match status" value="1"/>
</dbReference>
<reference evidence="9 10" key="1">
    <citation type="journal article" date="2024" name="Science">
        <title>Giant polyketide synthase enzymes in the biosynthesis of giant marine polyether toxins.</title>
        <authorList>
            <person name="Fallon T.R."/>
            <person name="Shende V.V."/>
            <person name="Wierzbicki I.H."/>
            <person name="Pendleton A.L."/>
            <person name="Watervoot N.F."/>
            <person name="Auber R.P."/>
            <person name="Gonzalez D.J."/>
            <person name="Wisecaver J.H."/>
            <person name="Moore B.S."/>
        </authorList>
    </citation>
    <scope>NUCLEOTIDE SEQUENCE [LARGE SCALE GENOMIC DNA]</scope>
    <source>
        <strain evidence="9 10">12B1</strain>
    </source>
</reference>
<keyword evidence="10" id="KW-1185">Reference proteome</keyword>
<dbReference type="InterPro" id="IPR000326">
    <property type="entry name" value="PAP2/HPO"/>
</dbReference>
<feature type="region of interest" description="Disordered" evidence="6">
    <location>
        <begin position="267"/>
        <end position="290"/>
    </location>
</feature>
<organism evidence="9 10">
    <name type="scientific">Prymnesium parvum</name>
    <name type="common">Toxic golden alga</name>
    <dbReference type="NCBI Taxonomy" id="97485"/>
    <lineage>
        <taxon>Eukaryota</taxon>
        <taxon>Haptista</taxon>
        <taxon>Haptophyta</taxon>
        <taxon>Prymnesiophyceae</taxon>
        <taxon>Prymnesiales</taxon>
        <taxon>Prymnesiaceae</taxon>
        <taxon>Prymnesium</taxon>
    </lineage>
</organism>
<dbReference type="Gene3D" id="1.20.144.10">
    <property type="entry name" value="Phosphatidic acid phosphatase type 2/haloperoxidase"/>
    <property type="match status" value="1"/>
</dbReference>
<evidence type="ECO:0000313" key="10">
    <source>
        <dbReference type="Proteomes" id="UP001515480"/>
    </source>
</evidence>
<dbReference type="CDD" id="cd03390">
    <property type="entry name" value="PAP2_containing_1_like"/>
    <property type="match status" value="1"/>
</dbReference>
<evidence type="ECO:0000256" key="5">
    <source>
        <dbReference type="ARBA" id="ARBA00023136"/>
    </source>
</evidence>
<sequence length="290" mass="31841">MEQEGLLAGSASPRTSLLARWSLGDWAVTAVLFVAGVWADHAAPFHRQIVPQEHDPAISYKHTPSDHARIPTPLLFKLAFWLPLSVLVAIMLLCPAGKSFSQANRMSQLNEAALGLCSSFASTLLVVSLIKNQVGRLRPDFLDRCKLEAGICTGLPAVIMEGRKSFPSGHTALSFAGLGFLTLYIGARLYHVHACCGELWKLPVVLAPWFAALCVGLSRIADYWHHWEDVLVGGLIGNLIAYIMYRQRYPLPSDDQGGLPYVLQVSTQKQRSSPPSNVQSSTLDVHEFRV</sequence>
<dbReference type="InterPro" id="IPR036938">
    <property type="entry name" value="PAP2/HPO_sf"/>
</dbReference>
<dbReference type="GO" id="GO:0008195">
    <property type="term" value="F:phosphatidate phosphatase activity"/>
    <property type="evidence" value="ECO:0007669"/>
    <property type="project" value="TreeGrafter"/>
</dbReference>
<comment type="similarity">
    <text evidence="2">Belongs to the PA-phosphatase related phosphoesterase family.</text>
</comment>
<feature type="transmembrane region" description="Helical" evidence="7">
    <location>
        <begin position="109"/>
        <end position="130"/>
    </location>
</feature>
<dbReference type="GO" id="GO:0046839">
    <property type="term" value="P:phospholipid dephosphorylation"/>
    <property type="evidence" value="ECO:0007669"/>
    <property type="project" value="TreeGrafter"/>
</dbReference>
<feature type="transmembrane region" description="Helical" evidence="7">
    <location>
        <begin position="21"/>
        <end position="39"/>
    </location>
</feature>
<keyword evidence="5 7" id="KW-0472">Membrane</keyword>
<feature type="transmembrane region" description="Helical" evidence="7">
    <location>
        <begin position="172"/>
        <end position="190"/>
    </location>
</feature>
<accession>A0AB34K3H5</accession>
<dbReference type="AlphaFoldDB" id="A0AB34K3H5"/>
<dbReference type="SMART" id="SM00014">
    <property type="entry name" value="acidPPc"/>
    <property type="match status" value="1"/>
</dbReference>
<evidence type="ECO:0000256" key="4">
    <source>
        <dbReference type="ARBA" id="ARBA00022989"/>
    </source>
</evidence>
<protein>
    <recommendedName>
        <fullName evidence="8">Phosphatidic acid phosphatase type 2/haloperoxidase domain-containing protein</fullName>
    </recommendedName>
</protein>
<evidence type="ECO:0000256" key="6">
    <source>
        <dbReference type="SAM" id="MobiDB-lite"/>
    </source>
</evidence>
<comment type="subcellular location">
    <subcellularLocation>
        <location evidence="1">Membrane</location>
        <topology evidence="1">Multi-pass membrane protein</topology>
    </subcellularLocation>
</comment>